<dbReference type="InterPro" id="IPR015760">
    <property type="entry name" value="TIF_IF2"/>
</dbReference>
<dbReference type="PROSITE" id="PS01176">
    <property type="entry name" value="IF2"/>
    <property type="match status" value="1"/>
</dbReference>
<dbReference type="GO" id="GO:0005829">
    <property type="term" value="C:cytosol"/>
    <property type="evidence" value="ECO:0007669"/>
    <property type="project" value="TreeGrafter"/>
</dbReference>
<dbReference type="SUPFAM" id="SSF52540">
    <property type="entry name" value="P-loop containing nucleoside triphosphate hydrolases"/>
    <property type="match status" value="1"/>
</dbReference>
<proteinExistence type="inferred from homology"/>
<dbReference type="NCBIfam" id="TIGR00231">
    <property type="entry name" value="small_GTP"/>
    <property type="match status" value="1"/>
</dbReference>
<feature type="binding site" evidence="10">
    <location>
        <begin position="241"/>
        <end position="245"/>
    </location>
    <ligand>
        <name>GTP</name>
        <dbReference type="ChEBI" id="CHEBI:37565"/>
    </ligand>
</feature>
<feature type="binding site" evidence="10">
    <location>
        <begin position="295"/>
        <end position="298"/>
    </location>
    <ligand>
        <name>GTP</name>
        <dbReference type="ChEBI" id="CHEBI:37565"/>
    </ligand>
</feature>
<dbReference type="SUPFAM" id="SSF50447">
    <property type="entry name" value="Translation proteins"/>
    <property type="match status" value="2"/>
</dbReference>
<comment type="subcellular location">
    <subcellularLocation>
        <location evidence="1 10 12">Cytoplasm</location>
    </subcellularLocation>
</comment>
<dbReference type="Pfam" id="PF22042">
    <property type="entry name" value="EF-G_D2"/>
    <property type="match status" value="1"/>
</dbReference>
<evidence type="ECO:0000259" key="14">
    <source>
        <dbReference type="PROSITE" id="PS51722"/>
    </source>
</evidence>
<evidence type="ECO:0000256" key="3">
    <source>
        <dbReference type="ARBA" id="ARBA00020675"/>
    </source>
</evidence>
<dbReference type="PANTHER" id="PTHR43381:SF5">
    <property type="entry name" value="TR-TYPE G DOMAIN-CONTAINING PROTEIN"/>
    <property type="match status" value="1"/>
</dbReference>
<evidence type="ECO:0000256" key="11">
    <source>
        <dbReference type="RuleBase" id="RU000644"/>
    </source>
</evidence>
<dbReference type="HAMAP" id="MF_00100_B">
    <property type="entry name" value="IF_2_B"/>
    <property type="match status" value="1"/>
</dbReference>
<dbReference type="Gene3D" id="2.40.30.10">
    <property type="entry name" value="Translation factors"/>
    <property type="match status" value="2"/>
</dbReference>
<dbReference type="CDD" id="cd03702">
    <property type="entry name" value="IF2_mtIF2_II"/>
    <property type="match status" value="1"/>
</dbReference>
<dbReference type="Gene3D" id="3.40.50.10050">
    <property type="entry name" value="Translation initiation factor IF- 2, domain 3"/>
    <property type="match status" value="1"/>
</dbReference>
<reference evidence="15" key="1">
    <citation type="submission" date="2023-08" db="EMBL/GenBank/DDBJ databases">
        <title>Dental plaque isolates bound by oral lectin ZG16B.</title>
        <authorList>
            <person name="Ghosh S."/>
        </authorList>
    </citation>
    <scope>NUCLEOTIDE SEQUENCE</scope>
    <source>
        <strain evidence="15">DP3_5B</strain>
    </source>
</reference>
<dbReference type="EMBL" id="JAQMFS010000027">
    <property type="protein sequence ID" value="MDB6185499.1"/>
    <property type="molecule type" value="Genomic_DNA"/>
</dbReference>
<accession>A0AAW6B5Q9</accession>
<feature type="region of interest" description="Disordered" evidence="13">
    <location>
        <begin position="49"/>
        <end position="89"/>
    </location>
</feature>
<dbReference type="Pfam" id="PF00009">
    <property type="entry name" value="GTP_EFTU"/>
    <property type="match status" value="1"/>
</dbReference>
<evidence type="ECO:0000313" key="15">
    <source>
        <dbReference type="EMBL" id="MDB6185499.1"/>
    </source>
</evidence>
<dbReference type="InterPro" id="IPR027417">
    <property type="entry name" value="P-loop_NTPase"/>
</dbReference>
<dbReference type="InterPro" id="IPR023115">
    <property type="entry name" value="TIF_IF2_dom3"/>
</dbReference>
<dbReference type="FunFam" id="3.40.50.10050:FF:000001">
    <property type="entry name" value="Translation initiation factor IF-2"/>
    <property type="match status" value="1"/>
</dbReference>
<dbReference type="RefSeq" id="WP_271986932.1">
    <property type="nucleotide sequence ID" value="NZ_JAQMFS010000027.1"/>
</dbReference>
<organism evidence="15 16">
    <name type="scientific">Gemella haemolysans</name>
    <dbReference type="NCBI Taxonomy" id="1379"/>
    <lineage>
        <taxon>Bacteria</taxon>
        <taxon>Bacillati</taxon>
        <taxon>Bacillota</taxon>
        <taxon>Bacilli</taxon>
        <taxon>Bacillales</taxon>
        <taxon>Gemellaceae</taxon>
        <taxon>Gemella</taxon>
    </lineage>
</organism>
<feature type="region of interest" description="G-domain" evidence="10">
    <location>
        <begin position="189"/>
        <end position="337"/>
    </location>
</feature>
<evidence type="ECO:0000256" key="8">
    <source>
        <dbReference type="ARBA" id="ARBA00023134"/>
    </source>
</evidence>
<comment type="caution">
    <text evidence="15">The sequence shown here is derived from an EMBL/GenBank/DDBJ whole genome shotgun (WGS) entry which is preliminary data.</text>
</comment>
<comment type="similarity">
    <text evidence="2 10 11">Belongs to the TRAFAC class translation factor GTPase superfamily. Classic translation factor GTPase family. IF-2 subfamily.</text>
</comment>
<evidence type="ECO:0000256" key="9">
    <source>
        <dbReference type="ARBA" id="ARBA00025162"/>
    </source>
</evidence>
<dbReference type="InterPro" id="IPR000795">
    <property type="entry name" value="T_Tr_GTP-bd_dom"/>
</dbReference>
<dbReference type="Gene3D" id="3.40.50.300">
    <property type="entry name" value="P-loop containing nucleotide triphosphate hydrolases"/>
    <property type="match status" value="1"/>
</dbReference>
<keyword evidence="5 10" id="KW-0396">Initiation factor</keyword>
<dbReference type="InterPro" id="IPR000178">
    <property type="entry name" value="TF_IF2_bacterial-like"/>
</dbReference>
<dbReference type="InterPro" id="IPR053905">
    <property type="entry name" value="EF-G-like_DII"/>
</dbReference>
<evidence type="ECO:0000256" key="2">
    <source>
        <dbReference type="ARBA" id="ARBA00007733"/>
    </source>
</evidence>
<keyword evidence="7 10" id="KW-0648">Protein biosynthesis</keyword>
<name>A0AAW6B5Q9_9BACL</name>
<dbReference type="PROSITE" id="PS51722">
    <property type="entry name" value="G_TR_2"/>
    <property type="match status" value="1"/>
</dbReference>
<dbReference type="FunFam" id="2.40.30.10:FF:000008">
    <property type="entry name" value="Translation initiation factor IF-2"/>
    <property type="match status" value="1"/>
</dbReference>
<dbReference type="FunFam" id="3.40.50.300:FF:000019">
    <property type="entry name" value="Translation initiation factor IF-2"/>
    <property type="match status" value="1"/>
</dbReference>
<keyword evidence="6 10" id="KW-0547">Nucleotide-binding</keyword>
<dbReference type="InterPro" id="IPR009000">
    <property type="entry name" value="Transl_B-barrel_sf"/>
</dbReference>
<gene>
    <name evidence="10 15" type="primary">infB</name>
    <name evidence="15" type="ORF">PNO30_01750</name>
</gene>
<protein>
    <recommendedName>
        <fullName evidence="3 10">Translation initiation factor IF-2</fullName>
    </recommendedName>
</protein>
<feature type="domain" description="Tr-type G" evidence="14">
    <location>
        <begin position="186"/>
        <end position="355"/>
    </location>
</feature>
<dbReference type="GO" id="GO:0003924">
    <property type="term" value="F:GTPase activity"/>
    <property type="evidence" value="ECO:0007669"/>
    <property type="project" value="UniProtKB-UniRule"/>
</dbReference>
<dbReference type="InterPro" id="IPR004161">
    <property type="entry name" value="EFTu-like_2"/>
</dbReference>
<evidence type="ECO:0000256" key="4">
    <source>
        <dbReference type="ARBA" id="ARBA00022490"/>
    </source>
</evidence>
<dbReference type="GO" id="GO:0003743">
    <property type="term" value="F:translation initiation factor activity"/>
    <property type="evidence" value="ECO:0007669"/>
    <property type="project" value="UniProtKB-UniRule"/>
</dbReference>
<dbReference type="FunFam" id="2.40.30.10:FF:000007">
    <property type="entry name" value="Translation initiation factor IF-2"/>
    <property type="match status" value="1"/>
</dbReference>
<evidence type="ECO:0000256" key="6">
    <source>
        <dbReference type="ARBA" id="ARBA00022741"/>
    </source>
</evidence>
<keyword evidence="4 10" id="KW-0963">Cytoplasm</keyword>
<feature type="compositionally biased region" description="Basic residues" evidence="13">
    <location>
        <begin position="69"/>
        <end position="84"/>
    </location>
</feature>
<feature type="binding site" evidence="10">
    <location>
        <begin position="195"/>
        <end position="202"/>
    </location>
    <ligand>
        <name>GTP</name>
        <dbReference type="ChEBI" id="CHEBI:37565"/>
    </ligand>
</feature>
<dbReference type="Pfam" id="PF11987">
    <property type="entry name" value="IF-2"/>
    <property type="match status" value="1"/>
</dbReference>
<dbReference type="InterPro" id="IPR036925">
    <property type="entry name" value="TIF_IF2_dom3_sf"/>
</dbReference>
<evidence type="ECO:0000313" key="16">
    <source>
        <dbReference type="Proteomes" id="UP001212217"/>
    </source>
</evidence>
<evidence type="ECO:0000256" key="13">
    <source>
        <dbReference type="SAM" id="MobiDB-lite"/>
    </source>
</evidence>
<dbReference type="CDD" id="cd01887">
    <property type="entry name" value="IF2_eIF5B"/>
    <property type="match status" value="1"/>
</dbReference>
<dbReference type="InterPro" id="IPR006847">
    <property type="entry name" value="IF2_N"/>
</dbReference>
<sequence>MKKVRIYEYAKEVGKQSKDLIAVLKDANIEVSNHMSMLTEEGLDKLDSVFKKQEETTENEQSSNNEGKKNKKKKIKKEKVKKSQKQQPAIIEAPSEETISEDTILVKDGMTVGELSEVLNVGSTELIKKLFMELKIMANINQSLTLEQIELIAMDYGKEIQEEVEINKEDLDLYFEVEDADKDLKERAPIVTIMGHVDHGKTTLLDTIRNSRVTAGEAGGITQHIGAYQVRAKDKKITFLDTPGHAAFTTMRARGAKITDVTILVVAADDGVMPQTIEAINHAKAADVPIIVAVNKMDKPQANPDRVMNELVEYGLISEEWGGDTIFVPISALKGEGIDELLENILLVTEMQELKANPNRLALGTVIEAKLDKGRGAVATLLVQNGSLNVGDPLVVGNTFGRVRAMINDRSKNIQTAKPSTPVEITGLQDVPNAGDRFVVFGDEKTARQIGEKRQQQYIETTRQANSAVSLDTLFEQMKQGEMKDLNIIIKADVQGSVEALAMSLAKIDVEGVNVRIIHTGVGAINESDITLAVASNAVVIGFNVRPDNNAKQMAQTEQVDIRLHSIIYKVIEEIEAAMTGLLDPEFVEKVIGLAEVRQVYKVSKIGTIAGAYVTEGKVSRDGKVRVIRDSVVIYEGEIDTLRRFKDDVKEVQSGYECGMTVENFNDIKEGDVFEVYIMEEVKK</sequence>
<dbReference type="SUPFAM" id="SSF52156">
    <property type="entry name" value="Initiation factor IF2/eIF5b, domain 3"/>
    <property type="match status" value="1"/>
</dbReference>
<dbReference type="NCBIfam" id="TIGR00487">
    <property type="entry name" value="IF-2"/>
    <property type="match status" value="1"/>
</dbReference>
<comment type="function">
    <text evidence="9 10 11">One of the essential components for the initiation of protein synthesis. Protects formylmethionyl-tRNA from spontaneous hydrolysis and promotes its binding to the 30S ribosomal subunits. Also involved in the hydrolysis of GTP during the formation of the 70S ribosomal complex.</text>
</comment>
<keyword evidence="8 10" id="KW-0342">GTP-binding</keyword>
<evidence type="ECO:0000256" key="12">
    <source>
        <dbReference type="RuleBase" id="RU000645"/>
    </source>
</evidence>
<dbReference type="CDD" id="cd03692">
    <property type="entry name" value="mtIF2_IVc"/>
    <property type="match status" value="1"/>
</dbReference>
<dbReference type="InterPro" id="IPR044145">
    <property type="entry name" value="IF2_II"/>
</dbReference>
<evidence type="ECO:0000256" key="10">
    <source>
        <dbReference type="HAMAP-Rule" id="MF_00100"/>
    </source>
</evidence>
<dbReference type="GO" id="GO:0005525">
    <property type="term" value="F:GTP binding"/>
    <property type="evidence" value="ECO:0007669"/>
    <property type="project" value="UniProtKB-KW"/>
</dbReference>
<dbReference type="AlphaFoldDB" id="A0AAW6B5Q9"/>
<dbReference type="Gene3D" id="1.10.10.2480">
    <property type="match status" value="1"/>
</dbReference>
<evidence type="ECO:0000256" key="5">
    <source>
        <dbReference type="ARBA" id="ARBA00022540"/>
    </source>
</evidence>
<dbReference type="InterPro" id="IPR005225">
    <property type="entry name" value="Small_GTP-bd"/>
</dbReference>
<dbReference type="Proteomes" id="UP001212217">
    <property type="component" value="Unassembled WGS sequence"/>
</dbReference>
<dbReference type="Pfam" id="PF03144">
    <property type="entry name" value="GTP_EFTU_D2"/>
    <property type="match status" value="1"/>
</dbReference>
<evidence type="ECO:0000256" key="1">
    <source>
        <dbReference type="ARBA" id="ARBA00004496"/>
    </source>
</evidence>
<evidence type="ECO:0000256" key="7">
    <source>
        <dbReference type="ARBA" id="ARBA00022917"/>
    </source>
</evidence>
<dbReference type="PANTHER" id="PTHR43381">
    <property type="entry name" value="TRANSLATION INITIATION FACTOR IF-2-RELATED"/>
    <property type="match status" value="1"/>
</dbReference>
<dbReference type="Pfam" id="PF04760">
    <property type="entry name" value="IF2_N"/>
    <property type="match status" value="2"/>
</dbReference>